<dbReference type="InterPro" id="IPR015815">
    <property type="entry name" value="HIBADH-related"/>
</dbReference>
<evidence type="ECO:0000256" key="1">
    <source>
        <dbReference type="ARBA" id="ARBA00009080"/>
    </source>
</evidence>
<dbReference type="InterPro" id="IPR013328">
    <property type="entry name" value="6PGD_dom2"/>
</dbReference>
<evidence type="ECO:0000259" key="4">
    <source>
        <dbReference type="Pfam" id="PF03446"/>
    </source>
</evidence>
<evidence type="ECO:0000313" key="6">
    <source>
        <dbReference type="EMBL" id="GAA2031467.1"/>
    </source>
</evidence>
<evidence type="ECO:0000256" key="2">
    <source>
        <dbReference type="ARBA" id="ARBA00023002"/>
    </source>
</evidence>
<dbReference type="Pfam" id="PF03446">
    <property type="entry name" value="NAD_binding_2"/>
    <property type="match status" value="1"/>
</dbReference>
<dbReference type="RefSeq" id="WP_344370956.1">
    <property type="nucleotide sequence ID" value="NZ_BAAAPW010000002.1"/>
</dbReference>
<keyword evidence="7" id="KW-1185">Reference proteome</keyword>
<sequence>MAVIGWVGLGHMGGPMAAHLVEAGHEVVGFDVDAGMAEYAAATGVHVVADAATAARDADAVFTSLPRSEHSRDVLIGGEAGRVGLFDVVRRDALVLDTSTVDVATSRACHDAAEARGIRFVDAPVSGGIAGAQAGTLTFMLGGEEAATGDAARLVGPMAGHVFTVGGPTMGIAAKLANNLMLFITLQASSEGARLADALGLDPQVFHDLATVSSGDSWPLRTWYPVPGVVETSPANRNFAATFTTRLAEKDLSYALAAGEEAGLDLAGGRLAMDRFAQLIDEGYGDLDCSLVVKYVGRDGRTPGFDPEG</sequence>
<comment type="similarity">
    <text evidence="1">Belongs to the HIBADH-related family.</text>
</comment>
<dbReference type="InterPro" id="IPR008927">
    <property type="entry name" value="6-PGluconate_DH-like_C_sf"/>
</dbReference>
<dbReference type="InterPro" id="IPR036291">
    <property type="entry name" value="NAD(P)-bd_dom_sf"/>
</dbReference>
<reference evidence="6 7" key="1">
    <citation type="journal article" date="2019" name="Int. J. Syst. Evol. Microbiol.">
        <title>The Global Catalogue of Microorganisms (GCM) 10K type strain sequencing project: providing services to taxonomists for standard genome sequencing and annotation.</title>
        <authorList>
            <consortium name="The Broad Institute Genomics Platform"/>
            <consortium name="The Broad Institute Genome Sequencing Center for Infectious Disease"/>
            <person name="Wu L."/>
            <person name="Ma J."/>
        </authorList>
    </citation>
    <scope>NUCLEOTIDE SEQUENCE [LARGE SCALE GENOMIC DNA]</scope>
    <source>
        <strain evidence="6 7">JCM 15672</strain>
    </source>
</reference>
<dbReference type="PANTHER" id="PTHR22981">
    <property type="entry name" value="3-HYDROXYISOBUTYRATE DEHYDROGENASE-RELATED"/>
    <property type="match status" value="1"/>
</dbReference>
<dbReference type="SUPFAM" id="SSF51735">
    <property type="entry name" value="NAD(P)-binding Rossmann-fold domains"/>
    <property type="match status" value="1"/>
</dbReference>
<protein>
    <submittedName>
        <fullName evidence="6">3-hydroxyisobutyrate dehydrogenase</fullName>
    </submittedName>
</protein>
<feature type="domain" description="3-hydroxyisobutyrate dehydrogenase-like NAD-binding" evidence="5">
    <location>
        <begin position="171"/>
        <end position="295"/>
    </location>
</feature>
<dbReference type="Gene3D" id="3.40.50.720">
    <property type="entry name" value="NAD(P)-binding Rossmann-like Domain"/>
    <property type="match status" value="1"/>
</dbReference>
<organism evidence="6 7">
    <name type="scientific">Agromyces tropicus</name>
    <dbReference type="NCBI Taxonomy" id="555371"/>
    <lineage>
        <taxon>Bacteria</taxon>
        <taxon>Bacillati</taxon>
        <taxon>Actinomycetota</taxon>
        <taxon>Actinomycetes</taxon>
        <taxon>Micrococcales</taxon>
        <taxon>Microbacteriaceae</taxon>
        <taxon>Agromyces</taxon>
    </lineage>
</organism>
<dbReference type="SUPFAM" id="SSF48179">
    <property type="entry name" value="6-phosphogluconate dehydrogenase C-terminal domain-like"/>
    <property type="match status" value="1"/>
</dbReference>
<feature type="domain" description="6-phosphogluconate dehydrogenase NADP-binding" evidence="4">
    <location>
        <begin position="4"/>
        <end position="166"/>
    </location>
</feature>
<gene>
    <name evidence="6" type="primary">mmsB</name>
    <name evidence="6" type="ORF">GCM10009819_14220</name>
</gene>
<dbReference type="InterPro" id="IPR006115">
    <property type="entry name" value="6PGDH_NADP-bd"/>
</dbReference>
<evidence type="ECO:0000259" key="5">
    <source>
        <dbReference type="Pfam" id="PF14833"/>
    </source>
</evidence>
<dbReference type="PIRSF" id="PIRSF000103">
    <property type="entry name" value="HIBADH"/>
    <property type="match status" value="1"/>
</dbReference>
<dbReference type="Pfam" id="PF14833">
    <property type="entry name" value="NAD_binding_11"/>
    <property type="match status" value="1"/>
</dbReference>
<keyword evidence="2" id="KW-0560">Oxidoreductase</keyword>
<dbReference type="InterPro" id="IPR029154">
    <property type="entry name" value="HIBADH-like_NADP-bd"/>
</dbReference>
<dbReference type="Proteomes" id="UP001501196">
    <property type="component" value="Unassembled WGS sequence"/>
</dbReference>
<comment type="caution">
    <text evidence="6">The sequence shown here is derived from an EMBL/GenBank/DDBJ whole genome shotgun (WGS) entry which is preliminary data.</text>
</comment>
<proteinExistence type="inferred from homology"/>
<evidence type="ECO:0000313" key="7">
    <source>
        <dbReference type="Proteomes" id="UP001501196"/>
    </source>
</evidence>
<evidence type="ECO:0000256" key="3">
    <source>
        <dbReference type="ARBA" id="ARBA00023027"/>
    </source>
</evidence>
<dbReference type="Gene3D" id="1.10.1040.10">
    <property type="entry name" value="N-(1-d-carboxylethyl)-l-norvaline Dehydrogenase, domain 2"/>
    <property type="match status" value="1"/>
</dbReference>
<accession>A0ABN2U8X4</accession>
<dbReference type="PANTHER" id="PTHR22981:SF7">
    <property type="entry name" value="3-HYDROXYISOBUTYRATE DEHYDROGENASE, MITOCHONDRIAL"/>
    <property type="match status" value="1"/>
</dbReference>
<dbReference type="EMBL" id="BAAAPW010000002">
    <property type="protein sequence ID" value="GAA2031467.1"/>
    <property type="molecule type" value="Genomic_DNA"/>
</dbReference>
<keyword evidence="3" id="KW-0520">NAD</keyword>
<name>A0ABN2U8X4_9MICO</name>